<keyword evidence="4 5" id="KW-0472">Membrane</keyword>
<feature type="domain" description="Major facilitator superfamily (MFS) profile" evidence="6">
    <location>
        <begin position="106"/>
        <end position="541"/>
    </location>
</feature>
<feature type="non-terminal residue" evidence="7">
    <location>
        <position position="1"/>
    </location>
</feature>
<dbReference type="InterPro" id="IPR020846">
    <property type="entry name" value="MFS_dom"/>
</dbReference>
<dbReference type="GO" id="GO:0005886">
    <property type="term" value="C:plasma membrane"/>
    <property type="evidence" value="ECO:0007669"/>
    <property type="project" value="TreeGrafter"/>
</dbReference>
<evidence type="ECO:0000313" key="8">
    <source>
        <dbReference type="Proteomes" id="UP000036947"/>
    </source>
</evidence>
<proteinExistence type="predicted"/>
<dbReference type="InterPro" id="IPR005828">
    <property type="entry name" value="MFS_sugar_transport-like"/>
</dbReference>
<dbReference type="Pfam" id="PF00083">
    <property type="entry name" value="Sugar_tr"/>
    <property type="match status" value="2"/>
</dbReference>
<dbReference type="PANTHER" id="PTHR23508">
    <property type="entry name" value="CARBOXYLIC ACID TRANSPORTER PROTEIN HOMOLOG"/>
    <property type="match status" value="1"/>
</dbReference>
<evidence type="ECO:0000256" key="4">
    <source>
        <dbReference type="ARBA" id="ARBA00023136"/>
    </source>
</evidence>
<feature type="transmembrane region" description="Helical" evidence="5">
    <location>
        <begin position="144"/>
        <end position="163"/>
    </location>
</feature>
<dbReference type="OrthoDB" id="2261376at2759"/>
<feature type="transmembrane region" description="Helical" evidence="5">
    <location>
        <begin position="175"/>
        <end position="195"/>
    </location>
</feature>
<feature type="transmembrane region" description="Helical" evidence="5">
    <location>
        <begin position="388"/>
        <end position="409"/>
    </location>
</feature>
<feature type="transmembrane region" description="Helical" evidence="5">
    <location>
        <begin position="207"/>
        <end position="228"/>
    </location>
</feature>
<dbReference type="Gene3D" id="1.20.1250.20">
    <property type="entry name" value="MFS general substrate transporter like domains"/>
    <property type="match status" value="1"/>
</dbReference>
<evidence type="ECO:0000256" key="3">
    <source>
        <dbReference type="ARBA" id="ARBA00022989"/>
    </source>
</evidence>
<feature type="transmembrane region" description="Helical" evidence="5">
    <location>
        <begin position="299"/>
        <end position="317"/>
    </location>
</feature>
<reference evidence="7 8" key="1">
    <citation type="journal article" date="2015" name="BMC Genomics">
        <title>The genome of the truffle-parasite Tolypocladium ophioglossoides and the evolution of antifungal peptaibiotics.</title>
        <authorList>
            <person name="Quandt C.A."/>
            <person name="Bushley K.E."/>
            <person name="Spatafora J.W."/>
        </authorList>
    </citation>
    <scope>NUCLEOTIDE SEQUENCE [LARGE SCALE GENOMIC DNA]</scope>
    <source>
        <strain evidence="7 8">CBS 100239</strain>
    </source>
</reference>
<dbReference type="EMBL" id="LFRF01000035">
    <property type="protein sequence ID" value="KND87572.1"/>
    <property type="molecule type" value="Genomic_DNA"/>
</dbReference>
<dbReference type="PANTHER" id="PTHR23508:SF10">
    <property type="entry name" value="CARBOXYLIC ACID TRANSPORTER PROTEIN HOMOLOG"/>
    <property type="match status" value="1"/>
</dbReference>
<dbReference type="PROSITE" id="PS50850">
    <property type="entry name" value="MFS"/>
    <property type="match status" value="1"/>
</dbReference>
<organism evidence="7 8">
    <name type="scientific">Tolypocladium ophioglossoides (strain CBS 100239)</name>
    <name type="common">Snaketongue truffleclub</name>
    <name type="synonym">Elaphocordyceps ophioglossoides</name>
    <dbReference type="NCBI Taxonomy" id="1163406"/>
    <lineage>
        <taxon>Eukaryota</taxon>
        <taxon>Fungi</taxon>
        <taxon>Dikarya</taxon>
        <taxon>Ascomycota</taxon>
        <taxon>Pezizomycotina</taxon>
        <taxon>Sordariomycetes</taxon>
        <taxon>Hypocreomycetidae</taxon>
        <taxon>Hypocreales</taxon>
        <taxon>Ophiocordycipitaceae</taxon>
        <taxon>Tolypocladium</taxon>
    </lineage>
</organism>
<keyword evidence="3 5" id="KW-1133">Transmembrane helix</keyword>
<evidence type="ECO:0000256" key="5">
    <source>
        <dbReference type="SAM" id="Phobius"/>
    </source>
</evidence>
<feature type="transmembrane region" description="Helical" evidence="5">
    <location>
        <begin position="443"/>
        <end position="460"/>
    </location>
</feature>
<feature type="transmembrane region" description="Helical" evidence="5">
    <location>
        <begin position="264"/>
        <end position="287"/>
    </location>
</feature>
<feature type="transmembrane region" description="Helical" evidence="5">
    <location>
        <begin position="517"/>
        <end position="537"/>
    </location>
</feature>
<feature type="transmembrane region" description="Helical" evidence="5">
    <location>
        <begin position="416"/>
        <end position="437"/>
    </location>
</feature>
<dbReference type="Proteomes" id="UP000036947">
    <property type="component" value="Unassembled WGS sequence"/>
</dbReference>
<comment type="subcellular location">
    <subcellularLocation>
        <location evidence="1">Membrane</location>
        <topology evidence="1">Multi-pass membrane protein</topology>
    </subcellularLocation>
</comment>
<evidence type="ECO:0000259" key="6">
    <source>
        <dbReference type="PROSITE" id="PS50850"/>
    </source>
</evidence>
<sequence>RGGAAVLFRSCSAVQASIVGWRCCLPSPVSLGPCDILPSRGCERTGACSLGLFSHLASTRRRSTAAMFNFNRRSQEPEEPREGATPVANDLDTSLQRKPFLQAALPVFACGAGLFSDGYINNVIGSVNTVLKLQYGDVYKKSQAAKYVADIAFAGTVVGQLVFGFTSDHWSRSNSLVASTVILIIFTALATGSYYNGDAVGMFNMLAAWRFFVGIGIGGACLLSLVWLSWLAGRLVDGSGEYPAGSVGCAESSGELKKGTRNRWFILFTNTMIDWGFVFGAFVPYVVAAAAQNGHYSTIWRTSLGIGVIFPLVLFLMRLRLKEPEEFSKESMRRQTPYLLVLRFYWFRLFCVSLIWFLYDFSSYAFGIYSSDILSGVYGDDAPLTTVFGWNTVINMFYLPGTLIGAWVSDWLGPKYTLILGVSLQAIVGYIMAGVYAKISQHIAGFAVMYGIFLTLGELGPGNNIGLLAAKTCATGVRGRYYGIAAAVGKIGAFVGTWVFPYIQAAGGDGTVESAQYPFWVASSLCLLSAAIAFFFIPNIGQDTITHEDIRFREYLENHGWDTAQLGLAKDDSNVAVYAEEEQAQAHEKARSG</sequence>
<feature type="transmembrane region" description="Helical" evidence="5">
    <location>
        <begin position="103"/>
        <end position="124"/>
    </location>
</feature>
<feature type="transmembrane region" description="Helical" evidence="5">
    <location>
        <begin position="481"/>
        <end position="505"/>
    </location>
</feature>
<accession>A0A0L0N0F6</accession>
<dbReference type="InterPro" id="IPR036259">
    <property type="entry name" value="MFS_trans_sf"/>
</dbReference>
<dbReference type="STRING" id="1163406.A0A0L0N0F6"/>
<name>A0A0L0N0F6_TOLOC</name>
<dbReference type="SUPFAM" id="SSF103473">
    <property type="entry name" value="MFS general substrate transporter"/>
    <property type="match status" value="1"/>
</dbReference>
<evidence type="ECO:0000256" key="1">
    <source>
        <dbReference type="ARBA" id="ARBA00004141"/>
    </source>
</evidence>
<evidence type="ECO:0000256" key="2">
    <source>
        <dbReference type="ARBA" id="ARBA00022692"/>
    </source>
</evidence>
<evidence type="ECO:0000313" key="7">
    <source>
        <dbReference type="EMBL" id="KND87572.1"/>
    </source>
</evidence>
<feature type="transmembrane region" description="Helical" evidence="5">
    <location>
        <begin position="338"/>
        <end position="359"/>
    </location>
</feature>
<keyword evidence="8" id="KW-1185">Reference proteome</keyword>
<dbReference type="GO" id="GO:0030643">
    <property type="term" value="P:intracellular phosphate ion homeostasis"/>
    <property type="evidence" value="ECO:0007669"/>
    <property type="project" value="EnsemblFungi"/>
</dbReference>
<dbReference type="AlphaFoldDB" id="A0A0L0N0F6"/>
<dbReference type="GO" id="GO:0046943">
    <property type="term" value="F:carboxylic acid transmembrane transporter activity"/>
    <property type="evidence" value="ECO:0007669"/>
    <property type="project" value="TreeGrafter"/>
</dbReference>
<keyword evidence="2 5" id="KW-0812">Transmembrane</keyword>
<comment type="caution">
    <text evidence="7">The sequence shown here is derived from an EMBL/GenBank/DDBJ whole genome shotgun (WGS) entry which is preliminary data.</text>
</comment>
<gene>
    <name evidence="7" type="ORF">TOPH_07791</name>
</gene>
<protein>
    <submittedName>
        <fullName evidence="7">Putative metabolite transport protein</fullName>
    </submittedName>
</protein>